<proteinExistence type="predicted"/>
<organism evidence="2 3">
    <name type="scientific">Tulasnella calospora MUT 4182</name>
    <dbReference type="NCBI Taxonomy" id="1051891"/>
    <lineage>
        <taxon>Eukaryota</taxon>
        <taxon>Fungi</taxon>
        <taxon>Dikarya</taxon>
        <taxon>Basidiomycota</taxon>
        <taxon>Agaricomycotina</taxon>
        <taxon>Agaricomycetes</taxon>
        <taxon>Cantharellales</taxon>
        <taxon>Tulasnellaceae</taxon>
        <taxon>Tulasnella</taxon>
    </lineage>
</organism>
<dbReference type="HOGENOM" id="CLU_1256859_0_0_1"/>
<dbReference type="AlphaFoldDB" id="A0A0C3PZ98"/>
<sequence>MPKLGQLSVFTVLCEEKEVAVVDGSSGGLTVVLLRQLPTLIEYDQGDVGSPWAGHRTHALRLDITERGVVSEETWSSFSDVDGLLVPASSAQTFHANSEPTSTSASSPPASMNKRLGPEEPDGKAAALKAKRKRERERKKAAQDGTIGAEAERRLAFVRRSLQLVQEDFAVKDATHSVRGYEGTRDGGADWSDGDPRLSRLEFLKDNWGYLVIDTNGTHD</sequence>
<dbReference type="EMBL" id="KN823161">
    <property type="protein sequence ID" value="KIO20785.1"/>
    <property type="molecule type" value="Genomic_DNA"/>
</dbReference>
<dbReference type="Proteomes" id="UP000054248">
    <property type="component" value="Unassembled WGS sequence"/>
</dbReference>
<keyword evidence="3" id="KW-1185">Reference proteome</keyword>
<evidence type="ECO:0000313" key="2">
    <source>
        <dbReference type="EMBL" id="KIO20785.1"/>
    </source>
</evidence>
<feature type="compositionally biased region" description="Basic residues" evidence="1">
    <location>
        <begin position="129"/>
        <end position="139"/>
    </location>
</feature>
<reference evidence="3" key="2">
    <citation type="submission" date="2015-01" db="EMBL/GenBank/DDBJ databases">
        <title>Evolutionary Origins and Diversification of the Mycorrhizal Mutualists.</title>
        <authorList>
            <consortium name="DOE Joint Genome Institute"/>
            <consortium name="Mycorrhizal Genomics Consortium"/>
            <person name="Kohler A."/>
            <person name="Kuo A."/>
            <person name="Nagy L.G."/>
            <person name="Floudas D."/>
            <person name="Copeland A."/>
            <person name="Barry K.W."/>
            <person name="Cichocki N."/>
            <person name="Veneault-Fourrey C."/>
            <person name="LaButti K."/>
            <person name="Lindquist E.A."/>
            <person name="Lipzen A."/>
            <person name="Lundell T."/>
            <person name="Morin E."/>
            <person name="Murat C."/>
            <person name="Riley R."/>
            <person name="Ohm R."/>
            <person name="Sun H."/>
            <person name="Tunlid A."/>
            <person name="Henrissat B."/>
            <person name="Grigoriev I.V."/>
            <person name="Hibbett D.S."/>
            <person name="Martin F."/>
        </authorList>
    </citation>
    <scope>NUCLEOTIDE SEQUENCE [LARGE SCALE GENOMIC DNA]</scope>
    <source>
        <strain evidence="3">MUT 4182</strain>
    </source>
</reference>
<gene>
    <name evidence="2" type="ORF">M407DRAFT_10723</name>
</gene>
<name>A0A0C3PZ98_9AGAM</name>
<accession>A0A0C3PZ98</accession>
<reference evidence="2 3" key="1">
    <citation type="submission" date="2014-04" db="EMBL/GenBank/DDBJ databases">
        <authorList>
            <consortium name="DOE Joint Genome Institute"/>
            <person name="Kuo A."/>
            <person name="Girlanda M."/>
            <person name="Perotto S."/>
            <person name="Kohler A."/>
            <person name="Nagy L.G."/>
            <person name="Floudas D."/>
            <person name="Copeland A."/>
            <person name="Barry K.W."/>
            <person name="Cichocki N."/>
            <person name="Veneault-Fourrey C."/>
            <person name="LaButti K."/>
            <person name="Lindquist E.A."/>
            <person name="Lipzen A."/>
            <person name="Lundell T."/>
            <person name="Morin E."/>
            <person name="Murat C."/>
            <person name="Sun H."/>
            <person name="Tunlid A."/>
            <person name="Henrissat B."/>
            <person name="Grigoriev I.V."/>
            <person name="Hibbett D.S."/>
            <person name="Martin F."/>
            <person name="Nordberg H.P."/>
            <person name="Cantor M.N."/>
            <person name="Hua S.X."/>
        </authorList>
    </citation>
    <scope>NUCLEOTIDE SEQUENCE [LARGE SCALE GENOMIC DNA]</scope>
    <source>
        <strain evidence="2 3">MUT 4182</strain>
    </source>
</reference>
<protein>
    <submittedName>
        <fullName evidence="2">Uncharacterized protein</fullName>
    </submittedName>
</protein>
<evidence type="ECO:0000313" key="3">
    <source>
        <dbReference type="Proteomes" id="UP000054248"/>
    </source>
</evidence>
<feature type="compositionally biased region" description="Low complexity" evidence="1">
    <location>
        <begin position="100"/>
        <end position="111"/>
    </location>
</feature>
<feature type="region of interest" description="Disordered" evidence="1">
    <location>
        <begin position="94"/>
        <end position="146"/>
    </location>
</feature>
<evidence type="ECO:0000256" key="1">
    <source>
        <dbReference type="SAM" id="MobiDB-lite"/>
    </source>
</evidence>